<evidence type="ECO:0000256" key="5">
    <source>
        <dbReference type="ARBA" id="ARBA00023136"/>
    </source>
</evidence>
<keyword evidence="3 6" id="KW-0812">Transmembrane</keyword>
<evidence type="ECO:0000256" key="6">
    <source>
        <dbReference type="SAM" id="Phobius"/>
    </source>
</evidence>
<dbReference type="SUPFAM" id="SSF103473">
    <property type="entry name" value="MFS general substrate transporter"/>
    <property type="match status" value="1"/>
</dbReference>
<feature type="transmembrane region" description="Helical" evidence="6">
    <location>
        <begin position="53"/>
        <end position="74"/>
    </location>
</feature>
<comment type="subcellular location">
    <subcellularLocation>
        <location evidence="1">Membrane</location>
        <topology evidence="1">Multi-pass membrane protein</topology>
    </subcellularLocation>
</comment>
<dbReference type="Pfam" id="PF07690">
    <property type="entry name" value="MFS_1"/>
    <property type="match status" value="1"/>
</dbReference>
<feature type="transmembrane region" description="Helical" evidence="6">
    <location>
        <begin position="302"/>
        <end position="324"/>
    </location>
</feature>
<dbReference type="CDD" id="cd17328">
    <property type="entry name" value="MFS_spinster_like"/>
    <property type="match status" value="1"/>
</dbReference>
<dbReference type="PANTHER" id="PTHR23505:SF79">
    <property type="entry name" value="PROTEIN SPINSTER"/>
    <property type="match status" value="1"/>
</dbReference>
<dbReference type="InterPro" id="IPR044770">
    <property type="entry name" value="MFS_spinster-like"/>
</dbReference>
<dbReference type="PANTHER" id="PTHR23505">
    <property type="entry name" value="SPINSTER"/>
    <property type="match status" value="1"/>
</dbReference>
<evidence type="ECO:0000313" key="9">
    <source>
        <dbReference type="Proteomes" id="UP000076079"/>
    </source>
</evidence>
<feature type="transmembrane region" description="Helical" evidence="6">
    <location>
        <begin position="330"/>
        <end position="353"/>
    </location>
</feature>
<name>A0A143PI82_LUTPR</name>
<dbReference type="Gene3D" id="1.20.1250.20">
    <property type="entry name" value="MFS general substrate transporter like domains"/>
    <property type="match status" value="2"/>
</dbReference>
<feature type="transmembrane region" description="Helical" evidence="6">
    <location>
        <begin position="12"/>
        <end position="33"/>
    </location>
</feature>
<feature type="transmembrane region" description="Helical" evidence="6">
    <location>
        <begin position="81"/>
        <end position="101"/>
    </location>
</feature>
<feature type="transmembrane region" description="Helical" evidence="6">
    <location>
        <begin position="400"/>
        <end position="418"/>
    </location>
</feature>
<feature type="domain" description="Major facilitator superfamily (MFS) profile" evidence="7">
    <location>
        <begin position="15"/>
        <end position="421"/>
    </location>
</feature>
<dbReference type="PROSITE" id="PS50850">
    <property type="entry name" value="MFS"/>
    <property type="match status" value="1"/>
</dbReference>
<reference evidence="8 9" key="1">
    <citation type="journal article" date="2016" name="Genome Announc.">
        <title>First Complete Genome Sequence of a Subdivision 6 Acidobacterium Strain.</title>
        <authorList>
            <person name="Huang S."/>
            <person name="Vieira S."/>
            <person name="Bunk B."/>
            <person name="Riedel T."/>
            <person name="Sproer C."/>
            <person name="Overmann J."/>
        </authorList>
    </citation>
    <scope>NUCLEOTIDE SEQUENCE [LARGE SCALE GENOMIC DNA]</scope>
    <source>
        <strain evidence="9">DSM 100886 HEG_-6_39</strain>
    </source>
</reference>
<keyword evidence="4 6" id="KW-1133">Transmembrane helix</keyword>
<keyword evidence="2" id="KW-0813">Transport</keyword>
<dbReference type="PATRIC" id="fig|1813736.3.peg.1036"/>
<dbReference type="RefSeq" id="WP_157898750.1">
    <property type="nucleotide sequence ID" value="NZ_CP015136.1"/>
</dbReference>
<proteinExistence type="predicted"/>
<dbReference type="InterPro" id="IPR020846">
    <property type="entry name" value="MFS_dom"/>
</dbReference>
<dbReference type="STRING" id="1855912.LuPra_00989"/>
<dbReference type="GO" id="GO:0016020">
    <property type="term" value="C:membrane"/>
    <property type="evidence" value="ECO:0007669"/>
    <property type="project" value="UniProtKB-SubCell"/>
</dbReference>
<keyword evidence="9" id="KW-1185">Reference proteome</keyword>
<dbReference type="OrthoDB" id="9773404at2"/>
<feature type="transmembrane region" description="Helical" evidence="6">
    <location>
        <begin position="232"/>
        <end position="258"/>
    </location>
</feature>
<evidence type="ECO:0000256" key="1">
    <source>
        <dbReference type="ARBA" id="ARBA00004141"/>
    </source>
</evidence>
<evidence type="ECO:0000256" key="4">
    <source>
        <dbReference type="ARBA" id="ARBA00022989"/>
    </source>
</evidence>
<protein>
    <submittedName>
        <fullName evidence="8">L-galactonate transporter</fullName>
    </submittedName>
</protein>
<accession>A0A143PI82</accession>
<evidence type="ECO:0000256" key="2">
    <source>
        <dbReference type="ARBA" id="ARBA00022448"/>
    </source>
</evidence>
<evidence type="ECO:0000256" key="3">
    <source>
        <dbReference type="ARBA" id="ARBA00022692"/>
    </source>
</evidence>
<reference evidence="9" key="2">
    <citation type="submission" date="2016-04" db="EMBL/GenBank/DDBJ databases">
        <title>First Complete Genome Sequence of a Subdivision 6 Acidobacterium.</title>
        <authorList>
            <person name="Huang S."/>
            <person name="Vieira S."/>
            <person name="Bunk B."/>
            <person name="Riedel T."/>
            <person name="Sproeer C."/>
            <person name="Overmann J."/>
        </authorList>
    </citation>
    <scope>NUCLEOTIDE SEQUENCE [LARGE SCALE GENOMIC DNA]</scope>
    <source>
        <strain evidence="9">DSM 100886 HEG_-6_39</strain>
    </source>
</reference>
<dbReference type="InterPro" id="IPR036259">
    <property type="entry name" value="MFS_trans_sf"/>
</dbReference>
<dbReference type="InterPro" id="IPR011701">
    <property type="entry name" value="MFS"/>
</dbReference>
<sequence>MGRPPRSLTGQPWYTLAVLTLANVCGLVDRQVIALLVEPIKRDLQISDTQVSLLMGLSFVLFYSVLGVPVGALVDRYSRRRIVAAGALLWSGMTVLCGFAQSFGQLLVLRMGVGVGEATLGPSAVSLLGDVFPRESRARAMSVFALGTFLGSGIAYAIGAYVAGVSAEGMTVSLPFFGPIRSWQVVFLVVGAPGLVVGALALTMHEPQRGARAAAASPREVFDYVRIHRRTLATLAFGFACSSAVNYGIAAWLATFFVRTHAWTATEAGALQGLLTMTFGVLGALAGGWLTDRWVYSGRADAPLLVAIIAAFGMIVTAGAYPLVSSSVVAAWLLVPVNIFAAMPWGAANAAVAEALPTHLRGQGTALYLLVVNLFAGVVGPTSVAVITDRVFANPSAVRYSLAICTVCGMVAVIAILGSGRSAYRHTVAARLS</sequence>
<keyword evidence="5 6" id="KW-0472">Membrane</keyword>
<dbReference type="AlphaFoldDB" id="A0A143PI82"/>
<organism evidence="8 9">
    <name type="scientific">Luteitalea pratensis</name>
    <dbReference type="NCBI Taxonomy" id="1855912"/>
    <lineage>
        <taxon>Bacteria</taxon>
        <taxon>Pseudomonadati</taxon>
        <taxon>Acidobacteriota</taxon>
        <taxon>Vicinamibacteria</taxon>
        <taxon>Vicinamibacterales</taxon>
        <taxon>Vicinamibacteraceae</taxon>
        <taxon>Luteitalea</taxon>
    </lineage>
</organism>
<evidence type="ECO:0000259" key="7">
    <source>
        <dbReference type="PROSITE" id="PS50850"/>
    </source>
</evidence>
<feature type="transmembrane region" description="Helical" evidence="6">
    <location>
        <begin position="270"/>
        <end position="290"/>
    </location>
</feature>
<evidence type="ECO:0000313" key="8">
    <source>
        <dbReference type="EMBL" id="AMY07808.1"/>
    </source>
</evidence>
<dbReference type="EMBL" id="CP015136">
    <property type="protein sequence ID" value="AMY07808.1"/>
    <property type="molecule type" value="Genomic_DNA"/>
</dbReference>
<dbReference type="KEGG" id="abac:LuPra_00989"/>
<gene>
    <name evidence="8" type="primary">yjjL</name>
    <name evidence="8" type="ORF">LuPra_00989</name>
</gene>
<feature type="transmembrane region" description="Helical" evidence="6">
    <location>
        <begin position="140"/>
        <end position="163"/>
    </location>
</feature>
<dbReference type="GO" id="GO:0022857">
    <property type="term" value="F:transmembrane transporter activity"/>
    <property type="evidence" value="ECO:0007669"/>
    <property type="project" value="InterPro"/>
</dbReference>
<feature type="transmembrane region" description="Helical" evidence="6">
    <location>
        <begin position="365"/>
        <end position="388"/>
    </location>
</feature>
<dbReference type="Proteomes" id="UP000076079">
    <property type="component" value="Chromosome"/>
</dbReference>
<feature type="transmembrane region" description="Helical" evidence="6">
    <location>
        <begin position="183"/>
        <end position="202"/>
    </location>
</feature>